<dbReference type="EMBL" id="SMMG02000003">
    <property type="protein sequence ID" value="KAA3480514.1"/>
    <property type="molecule type" value="Genomic_DNA"/>
</dbReference>
<name>A0A5B6WGP6_9ROSI</name>
<evidence type="ECO:0000313" key="2">
    <source>
        <dbReference type="Proteomes" id="UP000325315"/>
    </source>
</evidence>
<dbReference type="PANTHER" id="PTHR11439:SF467">
    <property type="entry name" value="INTEGRASE CATALYTIC DOMAIN-CONTAINING PROTEIN"/>
    <property type="match status" value="1"/>
</dbReference>
<protein>
    <submittedName>
        <fullName evidence="1">Gag-pol polyprotein</fullName>
    </submittedName>
</protein>
<evidence type="ECO:0000313" key="1">
    <source>
        <dbReference type="EMBL" id="KAA3480514.1"/>
    </source>
</evidence>
<reference evidence="1" key="1">
    <citation type="submission" date="2019-08" db="EMBL/GenBank/DDBJ databases">
        <authorList>
            <person name="Liu F."/>
        </authorList>
    </citation>
    <scope>NUCLEOTIDE SEQUENCE [LARGE SCALE GENOMIC DNA]</scope>
    <source>
        <strain evidence="1">PA1801</strain>
        <tissue evidence="1">Leaf</tissue>
    </source>
</reference>
<sequence>MTALDVKVNPDADWAGSEMDIRSTTDCCVFGGRNLISWKNKKQSVVSQSSVESEIKTTTQYTCEVMWLQKLLNELGSHMSLPAKL</sequence>
<organism evidence="1 2">
    <name type="scientific">Gossypium australe</name>
    <dbReference type="NCBI Taxonomy" id="47621"/>
    <lineage>
        <taxon>Eukaryota</taxon>
        <taxon>Viridiplantae</taxon>
        <taxon>Streptophyta</taxon>
        <taxon>Embryophyta</taxon>
        <taxon>Tracheophyta</taxon>
        <taxon>Spermatophyta</taxon>
        <taxon>Magnoliopsida</taxon>
        <taxon>eudicotyledons</taxon>
        <taxon>Gunneridae</taxon>
        <taxon>Pentapetalae</taxon>
        <taxon>rosids</taxon>
        <taxon>malvids</taxon>
        <taxon>Malvales</taxon>
        <taxon>Malvaceae</taxon>
        <taxon>Malvoideae</taxon>
        <taxon>Gossypium</taxon>
    </lineage>
</organism>
<gene>
    <name evidence="1" type="ORF">EPI10_020937</name>
</gene>
<comment type="caution">
    <text evidence="1">The sequence shown here is derived from an EMBL/GenBank/DDBJ whole genome shotgun (WGS) entry which is preliminary data.</text>
</comment>
<dbReference type="AlphaFoldDB" id="A0A5B6WGP6"/>
<dbReference type="Proteomes" id="UP000325315">
    <property type="component" value="Unassembled WGS sequence"/>
</dbReference>
<keyword evidence="2" id="KW-1185">Reference proteome</keyword>
<dbReference type="PANTHER" id="PTHR11439">
    <property type="entry name" value="GAG-POL-RELATED RETROTRANSPOSON"/>
    <property type="match status" value="1"/>
</dbReference>
<accession>A0A5B6WGP6</accession>
<proteinExistence type="predicted"/>